<comment type="caution">
    <text evidence="2">The sequence shown here is derived from an EMBL/GenBank/DDBJ whole genome shotgun (WGS) entry which is preliminary data.</text>
</comment>
<accession>A0ABQ9GT68</accession>
<dbReference type="InterPro" id="IPR050951">
    <property type="entry name" value="Retrovirus_Pol_polyprotein"/>
</dbReference>
<proteinExistence type="predicted"/>
<dbReference type="InterPro" id="IPR012337">
    <property type="entry name" value="RNaseH-like_sf"/>
</dbReference>
<name>A0ABQ9GT68_9NEOP</name>
<feature type="domain" description="Integrase catalytic" evidence="1">
    <location>
        <begin position="26"/>
        <end position="177"/>
    </location>
</feature>
<gene>
    <name evidence="2" type="ORF">PR048_023131</name>
</gene>
<evidence type="ECO:0000259" key="1">
    <source>
        <dbReference type="PROSITE" id="PS50994"/>
    </source>
</evidence>
<protein>
    <recommendedName>
        <fullName evidence="1">Integrase catalytic domain-containing protein</fullName>
    </recommendedName>
</protein>
<dbReference type="PANTHER" id="PTHR37984">
    <property type="entry name" value="PROTEIN CBG26694"/>
    <property type="match status" value="1"/>
</dbReference>
<dbReference type="PROSITE" id="PS50994">
    <property type="entry name" value="INTEGRASE"/>
    <property type="match status" value="1"/>
</dbReference>
<reference evidence="2 3" key="1">
    <citation type="submission" date="2023-02" db="EMBL/GenBank/DDBJ databases">
        <title>LHISI_Scaffold_Assembly.</title>
        <authorList>
            <person name="Stuart O.P."/>
            <person name="Cleave R."/>
            <person name="Magrath M.J.L."/>
            <person name="Mikheyev A.S."/>
        </authorList>
    </citation>
    <scope>NUCLEOTIDE SEQUENCE [LARGE SCALE GENOMIC DNA]</scope>
    <source>
        <strain evidence="2">Daus_M_001</strain>
        <tissue evidence="2">Leg muscle</tissue>
    </source>
</reference>
<keyword evidence="3" id="KW-1185">Reference proteome</keyword>
<dbReference type="Proteomes" id="UP001159363">
    <property type="component" value="Chromosome 8"/>
</dbReference>
<dbReference type="PANTHER" id="PTHR37984:SF9">
    <property type="entry name" value="INTEGRASE CATALYTIC DOMAIN-CONTAINING PROTEIN"/>
    <property type="match status" value="1"/>
</dbReference>
<organism evidence="2 3">
    <name type="scientific">Dryococelus australis</name>
    <dbReference type="NCBI Taxonomy" id="614101"/>
    <lineage>
        <taxon>Eukaryota</taxon>
        <taxon>Metazoa</taxon>
        <taxon>Ecdysozoa</taxon>
        <taxon>Arthropoda</taxon>
        <taxon>Hexapoda</taxon>
        <taxon>Insecta</taxon>
        <taxon>Pterygota</taxon>
        <taxon>Neoptera</taxon>
        <taxon>Polyneoptera</taxon>
        <taxon>Phasmatodea</taxon>
        <taxon>Verophasmatodea</taxon>
        <taxon>Anareolatae</taxon>
        <taxon>Phasmatidae</taxon>
        <taxon>Eurycanthinae</taxon>
        <taxon>Dryococelus</taxon>
    </lineage>
</organism>
<dbReference type="InterPro" id="IPR036397">
    <property type="entry name" value="RNaseH_sf"/>
</dbReference>
<dbReference type="InterPro" id="IPR001584">
    <property type="entry name" value="Integrase_cat-core"/>
</dbReference>
<evidence type="ECO:0000313" key="3">
    <source>
        <dbReference type="Proteomes" id="UP001159363"/>
    </source>
</evidence>
<dbReference type="SUPFAM" id="SSF53098">
    <property type="entry name" value="Ribonuclease H-like"/>
    <property type="match status" value="1"/>
</dbReference>
<dbReference type="EMBL" id="JARBHB010000009">
    <property type="protein sequence ID" value="KAJ8875236.1"/>
    <property type="molecule type" value="Genomic_DNA"/>
</dbReference>
<dbReference type="Gene3D" id="3.30.420.10">
    <property type="entry name" value="Ribonuclease H-like superfamily/Ribonuclease H"/>
    <property type="match status" value="1"/>
</dbReference>
<sequence>MYVKHCKSCEKYALRNKKHEHHSRDIPTLPYECVSADIIAFVGKNVLIITDAYSKWVDIVPLQGKTVESVVDACTKVAVHGDSQILVSDNISFNSREFRDIAKDRFELPFSSPRYAQSNGLAEKGVHIAKLLLRLPLSMDKLKPRVQEDVHEWLKHREKKTRQWCNRTPDRKYIAFKSGQNVVERTSHGKF</sequence>
<evidence type="ECO:0000313" key="2">
    <source>
        <dbReference type="EMBL" id="KAJ8875236.1"/>
    </source>
</evidence>